<sequence length="62" mass="6866">MIDYQSNRYYNFMLSLCCVCSGMGEGIRVSKDLLGRGNLVTSDIELSFHRGLSGSGDDTLRL</sequence>
<evidence type="ECO:0000313" key="2">
    <source>
        <dbReference type="Proteomes" id="UP001162162"/>
    </source>
</evidence>
<proteinExistence type="predicted"/>
<dbReference type="Proteomes" id="UP001162162">
    <property type="component" value="Unassembled WGS sequence"/>
</dbReference>
<protein>
    <submittedName>
        <fullName evidence="1">Uncharacterized protein</fullName>
    </submittedName>
</protein>
<accession>A0AAV8Z771</accession>
<keyword evidence="2" id="KW-1185">Reference proteome</keyword>
<evidence type="ECO:0000313" key="1">
    <source>
        <dbReference type="EMBL" id="KAJ8959064.1"/>
    </source>
</evidence>
<dbReference type="EMBL" id="JAPWTK010000014">
    <property type="protein sequence ID" value="KAJ8959064.1"/>
    <property type="molecule type" value="Genomic_DNA"/>
</dbReference>
<gene>
    <name evidence="1" type="ORF">NQ318_022320</name>
</gene>
<organism evidence="1 2">
    <name type="scientific">Aromia moschata</name>
    <dbReference type="NCBI Taxonomy" id="1265417"/>
    <lineage>
        <taxon>Eukaryota</taxon>
        <taxon>Metazoa</taxon>
        <taxon>Ecdysozoa</taxon>
        <taxon>Arthropoda</taxon>
        <taxon>Hexapoda</taxon>
        <taxon>Insecta</taxon>
        <taxon>Pterygota</taxon>
        <taxon>Neoptera</taxon>
        <taxon>Endopterygota</taxon>
        <taxon>Coleoptera</taxon>
        <taxon>Polyphaga</taxon>
        <taxon>Cucujiformia</taxon>
        <taxon>Chrysomeloidea</taxon>
        <taxon>Cerambycidae</taxon>
        <taxon>Cerambycinae</taxon>
        <taxon>Callichromatini</taxon>
        <taxon>Aromia</taxon>
    </lineage>
</organism>
<reference evidence="1" key="1">
    <citation type="journal article" date="2023" name="Insect Mol. Biol.">
        <title>Genome sequencing provides insights into the evolution of gene families encoding plant cell wall-degrading enzymes in longhorned beetles.</title>
        <authorList>
            <person name="Shin N.R."/>
            <person name="Okamura Y."/>
            <person name="Kirsch R."/>
            <person name="Pauchet Y."/>
        </authorList>
    </citation>
    <scope>NUCLEOTIDE SEQUENCE</scope>
    <source>
        <strain evidence="1">AMC_N1</strain>
    </source>
</reference>
<dbReference type="AlphaFoldDB" id="A0AAV8Z771"/>
<name>A0AAV8Z771_9CUCU</name>
<comment type="caution">
    <text evidence="1">The sequence shown here is derived from an EMBL/GenBank/DDBJ whole genome shotgun (WGS) entry which is preliminary data.</text>
</comment>